<comment type="function">
    <text evidence="8">Required to protect lysosomal transporter MFSD1 from lysosomal proteolysis and for MFSD1 lysosomal localization.</text>
</comment>
<keyword evidence="11" id="KW-1185">Reference proteome</keyword>
<evidence type="ECO:0000313" key="11">
    <source>
        <dbReference type="Proteomes" id="UP000186698"/>
    </source>
</evidence>
<dbReference type="KEGG" id="xla:779099"/>
<evidence type="ECO:0000256" key="2">
    <source>
        <dbReference type="ARBA" id="ARBA00022692"/>
    </source>
</evidence>
<dbReference type="PANTHER" id="PTHR31981:SF1">
    <property type="entry name" value="GLYCOSYLATED LYSOSOMAL MEMBRANE PROTEIN"/>
    <property type="match status" value="1"/>
</dbReference>
<comment type="subunit">
    <text evidence="10">Interacts (via lumenal domain) with lysosomal protein MFSD1; the interaction starts while both proteins are still in the endoplasmic reticulum and is required for stabilization of MFSD1 in lysosomes but has no direct effect on its targeting to lysosomes or transporter activity.</text>
</comment>
<protein>
    <submittedName>
        <fullName evidence="12">Glycosylated lysosomal membrane protein B</fullName>
    </submittedName>
</protein>
<dbReference type="GeneID" id="779099"/>
<dbReference type="PANTHER" id="PTHR31981">
    <property type="entry name" value="GLYCOSYLATED LYSOSOMAL MEMBRANE PROTEIN"/>
    <property type="match status" value="1"/>
</dbReference>
<keyword evidence="6" id="KW-0325">Glycoprotein</keyword>
<dbReference type="Pfam" id="PF15065">
    <property type="entry name" value="NCU-G1"/>
    <property type="match status" value="1"/>
</dbReference>
<dbReference type="CTD" id="779099"/>
<keyword evidence="3" id="KW-0732">Signal</keyword>
<reference evidence="12" key="1">
    <citation type="submission" date="2025-08" db="UniProtKB">
        <authorList>
            <consortium name="RefSeq"/>
        </authorList>
    </citation>
    <scope>IDENTIFICATION</scope>
    <source>
        <strain evidence="12">J_2021</strain>
        <tissue evidence="12">Erythrocytes</tissue>
    </source>
</reference>
<keyword evidence="4" id="KW-1133">Transmembrane helix</keyword>
<comment type="similarity">
    <text evidence="1">Belongs to the GLMP family.</text>
</comment>
<evidence type="ECO:0000256" key="9">
    <source>
        <dbReference type="ARBA" id="ARBA00024189"/>
    </source>
</evidence>
<accession>A0A1L8F4Y4</accession>
<dbReference type="GO" id="GO:0005765">
    <property type="term" value="C:lysosomal membrane"/>
    <property type="evidence" value="ECO:0007669"/>
    <property type="project" value="UniProtKB-SubCell"/>
</dbReference>
<comment type="subcellular location">
    <subcellularLocation>
        <location evidence="9">Lysosome membrane</location>
        <topology evidence="9">Single-pass type I membrane protein</topology>
        <orientation evidence="9">Lumenal side</orientation>
    </subcellularLocation>
</comment>
<dbReference type="InterPro" id="IPR029382">
    <property type="entry name" value="NCU-G1"/>
</dbReference>
<evidence type="ECO:0000256" key="5">
    <source>
        <dbReference type="ARBA" id="ARBA00023136"/>
    </source>
</evidence>
<dbReference type="AlphaFoldDB" id="A0A1L8F4Y4"/>
<name>A0A1L8F4Y4_XENLA</name>
<dbReference type="OrthoDB" id="6264340at2759"/>
<proteinExistence type="inferred from homology"/>
<evidence type="ECO:0000256" key="1">
    <source>
        <dbReference type="ARBA" id="ARBA00010599"/>
    </source>
</evidence>
<dbReference type="RefSeq" id="XP_018089296.2">
    <property type="nucleotide sequence ID" value="XM_018233807.2"/>
</dbReference>
<keyword evidence="5" id="KW-0472">Membrane</keyword>
<dbReference type="OMA" id="HYSPLIW"/>
<evidence type="ECO:0000256" key="3">
    <source>
        <dbReference type="ARBA" id="ARBA00022729"/>
    </source>
</evidence>
<dbReference type="Proteomes" id="UP000186698">
    <property type="component" value="Chromosome 8S"/>
</dbReference>
<gene>
    <name evidence="12" type="primary">glmp.S</name>
</gene>
<organism evidence="11 12">
    <name type="scientific">Xenopus laevis</name>
    <name type="common">African clawed frog</name>
    <dbReference type="NCBI Taxonomy" id="8355"/>
    <lineage>
        <taxon>Eukaryota</taxon>
        <taxon>Metazoa</taxon>
        <taxon>Chordata</taxon>
        <taxon>Craniata</taxon>
        <taxon>Vertebrata</taxon>
        <taxon>Euteleostomi</taxon>
        <taxon>Amphibia</taxon>
        <taxon>Batrachia</taxon>
        <taxon>Anura</taxon>
        <taxon>Pipoidea</taxon>
        <taxon>Pipidae</taxon>
        <taxon>Xenopodinae</taxon>
        <taxon>Xenopus</taxon>
        <taxon>Xenopus</taxon>
    </lineage>
</organism>
<evidence type="ECO:0000313" key="12">
    <source>
        <dbReference type="RefSeq" id="XP_018089296.2"/>
    </source>
</evidence>
<dbReference type="PaxDb" id="8355-A0A1L8F4Y4"/>
<dbReference type="GO" id="GO:0005764">
    <property type="term" value="C:lysosome"/>
    <property type="evidence" value="ECO:0000318"/>
    <property type="project" value="GO_Central"/>
</dbReference>
<evidence type="ECO:0000256" key="8">
    <source>
        <dbReference type="ARBA" id="ARBA00024176"/>
    </source>
</evidence>
<evidence type="ECO:0000256" key="4">
    <source>
        <dbReference type="ARBA" id="ARBA00022989"/>
    </source>
</evidence>
<keyword evidence="2" id="KW-0812">Transmembrane</keyword>
<keyword evidence="7" id="KW-0458">Lysosome</keyword>
<evidence type="ECO:0000256" key="7">
    <source>
        <dbReference type="ARBA" id="ARBA00023228"/>
    </source>
</evidence>
<evidence type="ECO:0000256" key="10">
    <source>
        <dbReference type="ARBA" id="ARBA00044960"/>
    </source>
</evidence>
<sequence>MSCTRGWRLILLGLLCVGLLGTRGQDESRKVSVQYNPGSSDTSVNVVHVRAVGDGNTIHYVWSTLGTPTVLLIYTHSETSQLQVNWTKLLSPAPQGALRVEPEESVSYATALLFTRIFEYQDVNNTANFSGTDEKYFYPPYNLSEFLWENANATVNATSLSANLTGSNATDPSGSFHNGSVSFSISAYNTSGRDSSPPRLRHTANCTKLEFLVSGVRPRGNNSRFALEMVTIEKEGRRKMKSVLSIDDEYTPTIFEMMQLVAVAPNSSHARGFLQWKSVAYGSPSGSRADLLPCQLYPLQPLNATFTATSIAHAYFGDDLADAYNLEAFNISFGIADGDFYDKHEFLSWSALIGYGDPPRDSFSILVICIMAVALGTPLLLLIIGTVLVTAVRHKVYPNYQPIN</sequence>
<evidence type="ECO:0000256" key="6">
    <source>
        <dbReference type="ARBA" id="ARBA00023180"/>
    </source>
</evidence>